<dbReference type="OrthoDB" id="10469921at2759"/>
<dbReference type="Proteomes" id="UP000250235">
    <property type="component" value="Unassembled WGS sequence"/>
</dbReference>
<sequence>MDELPLLPSPMPRCCLLKSPKTKKFDFESGNHRLISEKNVYFGDYGMEENIYGEDGIFPVKEQKRLMKEALKKQETSTINKGLKFFRLKDKGKW</sequence>
<protein>
    <submittedName>
        <fullName evidence="1">Uncharacterized protein</fullName>
    </submittedName>
</protein>
<accession>A0A2Z7BB40</accession>
<proteinExistence type="predicted"/>
<evidence type="ECO:0000313" key="1">
    <source>
        <dbReference type="EMBL" id="KZV31713.1"/>
    </source>
</evidence>
<evidence type="ECO:0000313" key="2">
    <source>
        <dbReference type="Proteomes" id="UP000250235"/>
    </source>
</evidence>
<name>A0A2Z7BB40_9LAMI</name>
<dbReference type="EMBL" id="KV007458">
    <property type="protein sequence ID" value="KZV31713.1"/>
    <property type="molecule type" value="Genomic_DNA"/>
</dbReference>
<reference evidence="1 2" key="1">
    <citation type="journal article" date="2015" name="Proc. Natl. Acad. Sci. U.S.A.">
        <title>The resurrection genome of Boea hygrometrica: A blueprint for survival of dehydration.</title>
        <authorList>
            <person name="Xiao L."/>
            <person name="Yang G."/>
            <person name="Zhang L."/>
            <person name="Yang X."/>
            <person name="Zhao S."/>
            <person name="Ji Z."/>
            <person name="Zhou Q."/>
            <person name="Hu M."/>
            <person name="Wang Y."/>
            <person name="Chen M."/>
            <person name="Xu Y."/>
            <person name="Jin H."/>
            <person name="Xiao X."/>
            <person name="Hu G."/>
            <person name="Bao F."/>
            <person name="Hu Y."/>
            <person name="Wan P."/>
            <person name="Li L."/>
            <person name="Deng X."/>
            <person name="Kuang T."/>
            <person name="Xiang C."/>
            <person name="Zhu J.K."/>
            <person name="Oliver M.J."/>
            <person name="He Y."/>
        </authorList>
    </citation>
    <scope>NUCLEOTIDE SEQUENCE [LARGE SCALE GENOMIC DNA]</scope>
    <source>
        <strain evidence="2">cv. XS01</strain>
    </source>
</reference>
<keyword evidence="2" id="KW-1185">Reference proteome</keyword>
<dbReference type="AlphaFoldDB" id="A0A2Z7BB40"/>
<organism evidence="1 2">
    <name type="scientific">Dorcoceras hygrometricum</name>
    <dbReference type="NCBI Taxonomy" id="472368"/>
    <lineage>
        <taxon>Eukaryota</taxon>
        <taxon>Viridiplantae</taxon>
        <taxon>Streptophyta</taxon>
        <taxon>Embryophyta</taxon>
        <taxon>Tracheophyta</taxon>
        <taxon>Spermatophyta</taxon>
        <taxon>Magnoliopsida</taxon>
        <taxon>eudicotyledons</taxon>
        <taxon>Gunneridae</taxon>
        <taxon>Pentapetalae</taxon>
        <taxon>asterids</taxon>
        <taxon>lamiids</taxon>
        <taxon>Lamiales</taxon>
        <taxon>Gesneriaceae</taxon>
        <taxon>Didymocarpoideae</taxon>
        <taxon>Trichosporeae</taxon>
        <taxon>Loxocarpinae</taxon>
        <taxon>Dorcoceras</taxon>
    </lineage>
</organism>
<gene>
    <name evidence="1" type="ORF">F511_00517</name>
</gene>